<dbReference type="InterPro" id="IPR036881">
    <property type="entry name" value="Glyco_hydro_3_C_sf"/>
</dbReference>
<dbReference type="GO" id="GO:0008422">
    <property type="term" value="F:beta-glucosidase activity"/>
    <property type="evidence" value="ECO:0007669"/>
    <property type="project" value="UniProtKB-EC"/>
</dbReference>
<dbReference type="Pfam" id="PF00933">
    <property type="entry name" value="Glyco_hydro_3"/>
    <property type="match status" value="1"/>
</dbReference>
<dbReference type="InterPro" id="IPR036962">
    <property type="entry name" value="Glyco_hydro_3_N_sf"/>
</dbReference>
<evidence type="ECO:0000256" key="3">
    <source>
        <dbReference type="ARBA" id="ARBA00012744"/>
    </source>
</evidence>
<dbReference type="InterPro" id="IPR017853">
    <property type="entry name" value="GH"/>
</dbReference>
<dbReference type="AlphaFoldDB" id="X1KDP2"/>
<dbReference type="GO" id="GO:0009251">
    <property type="term" value="P:glucan catabolic process"/>
    <property type="evidence" value="ECO:0007669"/>
    <property type="project" value="TreeGrafter"/>
</dbReference>
<keyword evidence="4" id="KW-0732">Signal</keyword>
<dbReference type="SUPFAM" id="SSF51445">
    <property type="entry name" value="(Trans)glycosidases"/>
    <property type="match status" value="1"/>
</dbReference>
<evidence type="ECO:0000256" key="2">
    <source>
        <dbReference type="ARBA" id="ARBA00005336"/>
    </source>
</evidence>
<dbReference type="Gene3D" id="3.20.20.300">
    <property type="entry name" value="Glycoside hydrolase, family 3, N-terminal domain"/>
    <property type="match status" value="1"/>
</dbReference>
<dbReference type="Gene3D" id="3.40.50.1700">
    <property type="entry name" value="Glycoside hydrolase family 3 C-terminal domain"/>
    <property type="match status" value="1"/>
</dbReference>
<evidence type="ECO:0000256" key="1">
    <source>
        <dbReference type="ARBA" id="ARBA00000448"/>
    </source>
</evidence>
<comment type="similarity">
    <text evidence="2">Belongs to the glycosyl hydrolase 3 family.</text>
</comment>
<organism evidence="8">
    <name type="scientific">marine sediment metagenome</name>
    <dbReference type="NCBI Taxonomy" id="412755"/>
    <lineage>
        <taxon>unclassified sequences</taxon>
        <taxon>metagenomes</taxon>
        <taxon>ecological metagenomes</taxon>
    </lineage>
</organism>
<dbReference type="EC" id="3.2.1.21" evidence="3"/>
<evidence type="ECO:0000259" key="7">
    <source>
        <dbReference type="Pfam" id="PF00933"/>
    </source>
</evidence>
<comment type="caution">
    <text evidence="8">The sequence shown here is derived from an EMBL/GenBank/DDBJ whole genome shotgun (WGS) entry which is preliminary data.</text>
</comment>
<keyword evidence="5" id="KW-0378">Hydrolase</keyword>
<dbReference type="PRINTS" id="PR00133">
    <property type="entry name" value="GLHYDRLASE3"/>
</dbReference>
<gene>
    <name evidence="8" type="ORF">S06H3_06256</name>
</gene>
<feature type="non-terminal residue" evidence="8">
    <location>
        <position position="1"/>
    </location>
</feature>
<comment type="catalytic activity">
    <reaction evidence="1">
        <text>Hydrolysis of terminal, non-reducing beta-D-glucosyl residues with release of beta-D-glucose.</text>
        <dbReference type="EC" id="3.2.1.21"/>
    </reaction>
</comment>
<dbReference type="InterPro" id="IPR001764">
    <property type="entry name" value="Glyco_hydro_3_N"/>
</dbReference>
<protein>
    <recommendedName>
        <fullName evidence="3">beta-glucosidase</fullName>
        <ecNumber evidence="3">3.2.1.21</ecNumber>
    </recommendedName>
</protein>
<dbReference type="EMBL" id="BARV01002418">
    <property type="protein sequence ID" value="GAH91745.1"/>
    <property type="molecule type" value="Genomic_DNA"/>
</dbReference>
<dbReference type="PANTHER" id="PTHR30620">
    <property type="entry name" value="PERIPLASMIC BETA-GLUCOSIDASE-RELATED"/>
    <property type="match status" value="1"/>
</dbReference>
<evidence type="ECO:0000313" key="8">
    <source>
        <dbReference type="EMBL" id="GAH91745.1"/>
    </source>
</evidence>
<dbReference type="InterPro" id="IPR051915">
    <property type="entry name" value="Cellulose_Degrad_GH3"/>
</dbReference>
<evidence type="ECO:0000256" key="5">
    <source>
        <dbReference type="ARBA" id="ARBA00022801"/>
    </source>
</evidence>
<name>X1KDP2_9ZZZZ</name>
<evidence type="ECO:0000256" key="6">
    <source>
        <dbReference type="ARBA" id="ARBA00023295"/>
    </source>
</evidence>
<evidence type="ECO:0000256" key="4">
    <source>
        <dbReference type="ARBA" id="ARBA00022729"/>
    </source>
</evidence>
<feature type="domain" description="Glycoside hydrolase family 3 N-terminal" evidence="7">
    <location>
        <begin position="7"/>
        <end position="272"/>
    </location>
</feature>
<proteinExistence type="inferred from homology"/>
<keyword evidence="6" id="KW-0326">Glycosidase</keyword>
<accession>X1KDP2</accession>
<dbReference type="PANTHER" id="PTHR30620:SF16">
    <property type="entry name" value="LYSOSOMAL BETA GLUCOSIDASE"/>
    <property type="match status" value="1"/>
</dbReference>
<sequence length="332" mass="36954">PLNWAKMYNHWQQIAVENTRLGIPLIWGLDAAHGQSAVLGATIFPHHVGMGSTWNPDLVEEAGHVTAMEVKATGPHWNFFPNIDVSRDDRWGRTYETFSEDPYLAGVLGAYELNGNQGTDLTDNYTIAACGKHYLGSGGTTDGVDQGDCVADDRIVREVHLEPFIYAVKGGAQAIMATFCSVNGEKVHGSEYWLTDVLKEEQGFNNFILSDWAAIDQVDPNYATAVEKCINAGIDMNMVPEDYATFQQTMKDLIAENKISMSRVDNAVYRILVNKFRLGLFENPYVEENATWIVGCENNREVARRAVQESTVLLKNDNVLPIPEIFTSETLL</sequence>
<reference evidence="8" key="1">
    <citation type="journal article" date="2014" name="Front. Microbiol.">
        <title>High frequency of phylogenetically diverse reductive dehalogenase-homologous genes in deep subseafloor sedimentary metagenomes.</title>
        <authorList>
            <person name="Kawai M."/>
            <person name="Futagami T."/>
            <person name="Toyoda A."/>
            <person name="Takaki Y."/>
            <person name="Nishi S."/>
            <person name="Hori S."/>
            <person name="Arai W."/>
            <person name="Tsubouchi T."/>
            <person name="Morono Y."/>
            <person name="Uchiyama I."/>
            <person name="Ito T."/>
            <person name="Fujiyama A."/>
            <person name="Inagaki F."/>
            <person name="Takami H."/>
        </authorList>
    </citation>
    <scope>NUCLEOTIDE SEQUENCE</scope>
    <source>
        <strain evidence="8">Expedition CK06-06</strain>
    </source>
</reference>